<dbReference type="GO" id="GO:0005739">
    <property type="term" value="C:mitochondrion"/>
    <property type="evidence" value="ECO:0007669"/>
    <property type="project" value="TreeGrafter"/>
</dbReference>
<keyword evidence="1" id="KW-0521">NADP</keyword>
<sequence>MVELPPMEVKENDVCVRMLAAPINPSNINRIEGVYPVRPPVPAVGGTEASNPEELLVKSPISRSFEPRGGTE</sequence>
<proteinExistence type="predicted"/>
<keyword evidence="2" id="KW-0560">Oxidoreductase</keyword>
<accession>A0AAV2G7P5</accession>
<dbReference type="Proteomes" id="UP001497516">
    <property type="component" value="Chromosome 8"/>
</dbReference>
<dbReference type="PANTHER" id="PTHR43981:SF2">
    <property type="entry name" value="ENOYL-[ACYL-CARRIER-PROTEIN] REDUCTASE, MITOCHONDRIAL"/>
    <property type="match status" value="1"/>
</dbReference>
<dbReference type="PANTHER" id="PTHR43981">
    <property type="entry name" value="ENOYL-[ACYL-CARRIER-PROTEIN] REDUCTASE, MITOCHONDRIAL"/>
    <property type="match status" value="1"/>
</dbReference>
<dbReference type="GO" id="GO:0016491">
    <property type="term" value="F:oxidoreductase activity"/>
    <property type="evidence" value="ECO:0007669"/>
    <property type="project" value="UniProtKB-KW"/>
</dbReference>
<dbReference type="InterPro" id="IPR011032">
    <property type="entry name" value="GroES-like_sf"/>
</dbReference>
<gene>
    <name evidence="3" type="ORF">LTRI10_LOCUS46414</name>
</gene>
<evidence type="ECO:0000313" key="4">
    <source>
        <dbReference type="Proteomes" id="UP001497516"/>
    </source>
</evidence>
<name>A0AAV2G7P5_9ROSI</name>
<evidence type="ECO:0000313" key="3">
    <source>
        <dbReference type="EMBL" id="CAL1406706.1"/>
    </source>
</evidence>
<dbReference type="InterPro" id="IPR051034">
    <property type="entry name" value="Mito_Enoyl-ACP_Reductase"/>
</dbReference>
<evidence type="ECO:0000256" key="2">
    <source>
        <dbReference type="ARBA" id="ARBA00023002"/>
    </source>
</evidence>
<keyword evidence="4" id="KW-1185">Reference proteome</keyword>
<organism evidence="3 4">
    <name type="scientific">Linum trigynum</name>
    <dbReference type="NCBI Taxonomy" id="586398"/>
    <lineage>
        <taxon>Eukaryota</taxon>
        <taxon>Viridiplantae</taxon>
        <taxon>Streptophyta</taxon>
        <taxon>Embryophyta</taxon>
        <taxon>Tracheophyta</taxon>
        <taxon>Spermatophyta</taxon>
        <taxon>Magnoliopsida</taxon>
        <taxon>eudicotyledons</taxon>
        <taxon>Gunneridae</taxon>
        <taxon>Pentapetalae</taxon>
        <taxon>rosids</taxon>
        <taxon>fabids</taxon>
        <taxon>Malpighiales</taxon>
        <taxon>Linaceae</taxon>
        <taxon>Linum</taxon>
    </lineage>
</organism>
<dbReference type="Gene3D" id="3.90.180.10">
    <property type="entry name" value="Medium-chain alcohol dehydrogenases, catalytic domain"/>
    <property type="match status" value="1"/>
</dbReference>
<dbReference type="GO" id="GO:0006631">
    <property type="term" value="P:fatty acid metabolic process"/>
    <property type="evidence" value="ECO:0007669"/>
    <property type="project" value="TreeGrafter"/>
</dbReference>
<dbReference type="AlphaFoldDB" id="A0AAV2G7P5"/>
<dbReference type="EMBL" id="OZ034821">
    <property type="protein sequence ID" value="CAL1406706.1"/>
    <property type="molecule type" value="Genomic_DNA"/>
</dbReference>
<dbReference type="SUPFAM" id="SSF50129">
    <property type="entry name" value="GroES-like"/>
    <property type="match status" value="1"/>
</dbReference>
<evidence type="ECO:0000256" key="1">
    <source>
        <dbReference type="ARBA" id="ARBA00022857"/>
    </source>
</evidence>
<reference evidence="3 4" key="1">
    <citation type="submission" date="2024-04" db="EMBL/GenBank/DDBJ databases">
        <authorList>
            <person name="Fracassetti M."/>
        </authorList>
    </citation>
    <scope>NUCLEOTIDE SEQUENCE [LARGE SCALE GENOMIC DNA]</scope>
</reference>
<evidence type="ECO:0008006" key="5">
    <source>
        <dbReference type="Google" id="ProtNLM"/>
    </source>
</evidence>
<protein>
    <recommendedName>
        <fullName evidence="5">Alcohol dehydrogenase N-terminal domain-containing protein</fullName>
    </recommendedName>
</protein>